<dbReference type="Pfam" id="PF17919">
    <property type="entry name" value="RT_RNaseH_2"/>
    <property type="match status" value="1"/>
</dbReference>
<evidence type="ECO:0008006" key="5">
    <source>
        <dbReference type="Google" id="ProtNLM"/>
    </source>
</evidence>
<dbReference type="InterPro" id="IPR051320">
    <property type="entry name" value="Viral_Replic_Matur_Polypro"/>
</dbReference>
<feature type="domain" description="Reverse transcriptase/retrotransposon-derived protein RNase H-like" evidence="2">
    <location>
        <begin position="477"/>
        <end position="572"/>
    </location>
</feature>
<gene>
    <name evidence="3" type="ORF">PR048_021916</name>
</gene>
<protein>
    <recommendedName>
        <fullName evidence="5">Reverse transcriptase domain-containing protein</fullName>
    </recommendedName>
</protein>
<dbReference type="InterPro" id="IPR043128">
    <property type="entry name" value="Rev_trsase/Diguanyl_cyclase"/>
</dbReference>
<dbReference type="SUPFAM" id="SSF56672">
    <property type="entry name" value="DNA/RNA polymerases"/>
    <property type="match status" value="1"/>
</dbReference>
<keyword evidence="4" id="KW-1185">Reference proteome</keyword>
<dbReference type="CDD" id="cd01647">
    <property type="entry name" value="RT_LTR"/>
    <property type="match status" value="1"/>
</dbReference>
<dbReference type="InterPro" id="IPR043502">
    <property type="entry name" value="DNA/RNA_pol_sf"/>
</dbReference>
<feature type="domain" description="Reverse transcriptase" evidence="1">
    <location>
        <begin position="376"/>
        <end position="459"/>
    </location>
</feature>
<evidence type="ECO:0000313" key="4">
    <source>
        <dbReference type="Proteomes" id="UP001159363"/>
    </source>
</evidence>
<dbReference type="EMBL" id="JARBHB010000008">
    <property type="protein sequence ID" value="KAJ8877461.1"/>
    <property type="molecule type" value="Genomic_DNA"/>
</dbReference>
<sequence>MQCVRTLRALVQCSATRDATQVQRKVSSDHVRPGTGSECPACKYCVQESISARARGVEPVSLSSSDVRLVTSDFNCSLQLTQNAVRFLCLFLCCSCIPCAWAHSLCTVPDPMHSNFPHKCTWWEASSLTAQQPWPEIVNENTNVIWQSLFKLGAKTRSRQACITYSLCNSTRLYLLKVTDDELRVWLSPFSYQATPGFSHVGIVPDESADDRQVFSEISPPFFFIPALLHSHLTSPSLALKTSLLRATQISSFSSLTTHLSSEVTNLTELMPVSICLLKYRLFTIKFSSASKNNLRCRWSGDQTQWSGEERVFRKTRRPAAMSATYPISENPDYSTGNLYPVLPWLKANSLTATPHHFHRLNLVTRSAPPTYIHVKDALNTLGRTKVLTTTDLCSGYWQIPAKPEDRHKTAFFAPNGRCFQFCTMPLGLKCAPAMFQSVIVHILDGLVGESAIAYLDDTDLQFLGHVRPNVRFKWSDAQDSVVELKRCFRECSTLARYDPTHHLHAQTDMSEKRLGVVVFQLADDGTCRIIDFGSAKFGPVELCYDINERGCLAIVWSLKKYCQLLEFQQFILRMDMARDEEELDSVLPPSPVQVNTLTAPAAQCANISMLPAAPMLFTLRKHIIEHKADNWRVVNNSVESKVNINSDTWCVYEPAAARNLVQQYAHSSNLAPFKCNTRVGVQNSSVAHGLSFRGTASTFMNDGELLISPTPMRINIFQIPSLHHSWLISECPVTGKISDEFNSRKLRCHETLDQFHLYGRVGLVRAVSGELGAASPGLIRITSTTLEEETLCRDNFTHIRKR</sequence>
<dbReference type="Pfam" id="PF00078">
    <property type="entry name" value="RVT_1"/>
    <property type="match status" value="1"/>
</dbReference>
<dbReference type="Proteomes" id="UP001159363">
    <property type="component" value="Chromosome 7"/>
</dbReference>
<dbReference type="InterPro" id="IPR000477">
    <property type="entry name" value="RT_dom"/>
</dbReference>
<evidence type="ECO:0000313" key="3">
    <source>
        <dbReference type="EMBL" id="KAJ8877461.1"/>
    </source>
</evidence>
<evidence type="ECO:0000259" key="1">
    <source>
        <dbReference type="Pfam" id="PF00078"/>
    </source>
</evidence>
<evidence type="ECO:0000259" key="2">
    <source>
        <dbReference type="Pfam" id="PF17919"/>
    </source>
</evidence>
<dbReference type="PANTHER" id="PTHR33064:SF37">
    <property type="entry name" value="RIBONUCLEASE H"/>
    <property type="match status" value="1"/>
</dbReference>
<dbReference type="Gene3D" id="3.10.10.10">
    <property type="entry name" value="HIV Type 1 Reverse Transcriptase, subunit A, domain 1"/>
    <property type="match status" value="1"/>
</dbReference>
<name>A0ABQ9GZT5_9NEOP</name>
<proteinExistence type="predicted"/>
<reference evidence="3 4" key="1">
    <citation type="submission" date="2023-02" db="EMBL/GenBank/DDBJ databases">
        <title>LHISI_Scaffold_Assembly.</title>
        <authorList>
            <person name="Stuart O.P."/>
            <person name="Cleave R."/>
            <person name="Magrath M.J.L."/>
            <person name="Mikheyev A.S."/>
        </authorList>
    </citation>
    <scope>NUCLEOTIDE SEQUENCE [LARGE SCALE GENOMIC DNA]</scope>
    <source>
        <strain evidence="3">Daus_M_001</strain>
        <tissue evidence="3">Leg muscle</tissue>
    </source>
</reference>
<dbReference type="PANTHER" id="PTHR33064">
    <property type="entry name" value="POL PROTEIN"/>
    <property type="match status" value="1"/>
</dbReference>
<accession>A0ABQ9GZT5</accession>
<organism evidence="3 4">
    <name type="scientific">Dryococelus australis</name>
    <dbReference type="NCBI Taxonomy" id="614101"/>
    <lineage>
        <taxon>Eukaryota</taxon>
        <taxon>Metazoa</taxon>
        <taxon>Ecdysozoa</taxon>
        <taxon>Arthropoda</taxon>
        <taxon>Hexapoda</taxon>
        <taxon>Insecta</taxon>
        <taxon>Pterygota</taxon>
        <taxon>Neoptera</taxon>
        <taxon>Polyneoptera</taxon>
        <taxon>Phasmatodea</taxon>
        <taxon>Verophasmatodea</taxon>
        <taxon>Anareolatae</taxon>
        <taxon>Phasmatidae</taxon>
        <taxon>Eurycanthinae</taxon>
        <taxon>Dryococelus</taxon>
    </lineage>
</organism>
<dbReference type="Gene3D" id="3.30.70.270">
    <property type="match status" value="1"/>
</dbReference>
<dbReference type="InterPro" id="IPR041577">
    <property type="entry name" value="RT_RNaseH_2"/>
</dbReference>
<comment type="caution">
    <text evidence="3">The sequence shown here is derived from an EMBL/GenBank/DDBJ whole genome shotgun (WGS) entry which is preliminary data.</text>
</comment>